<dbReference type="STRING" id="7897.ENSLACP00000018646"/>
<sequence>WSVFYHIGSVPPYYREVYAIVCCKQEDQVQRDVFERLLSRTELPTAIQNQIVEQVEWKDRRLSKLSFYRALALIALSQQGKQPSIKLLENYTQAEFPKPQLGELSELQSLRMQTPQGNPIRLSQTLTELLARDLVQVELIPEKKGLFLKHVEYEVSSQVMGVLYRMKYKWKFHVLCKSLVLPHINQNGGPCSIFVLRFLCSYALVFFPVLQRFKSSVYRRYSDFVVFHELLLLRFPYRMVPALPPKRILKADREFIDTRRRALGRFMNLVARHPFFSEDTLVKNFLTFSGSDVQNKLREFKGSGDEFMTCKIAVHVKKACVATKGTQEVNAIAKPILCVLLNTVTFKNCAVTCTIRTLGNSINRLTWFFSLSAVGSDTTILSSCAPESNSSWTTLKQAMKNLSVEFSLLADKSAQQGKREQDDVVEKLNLFLDLLQSYKDLCERHERGVLHEHQRALQKYSSMKKQMMSVTVQNKEPVSVEQLESRIVQQENAIQTMELRNYFSLYCLHQETQLIHIYLHLTSHILGAFVSSQIQGHKEMSEVWNELRPKLSCLFIGPNGMPSPPLSPQGN</sequence>
<gene>
    <name evidence="5" type="primary">SNX8</name>
</gene>
<dbReference type="EMBL" id="AFYH01029949">
    <property type="status" value="NOT_ANNOTATED_CDS"/>
    <property type="molecule type" value="Genomic_DNA"/>
</dbReference>
<dbReference type="GeneTree" id="ENSGT00460000041594"/>
<evidence type="ECO:0000313" key="5">
    <source>
        <dbReference type="Ensembl" id="ENSLACP00000018646.1"/>
    </source>
</evidence>
<dbReference type="CDD" id="cd07597">
    <property type="entry name" value="BAR_SNX8"/>
    <property type="match status" value="1"/>
</dbReference>
<evidence type="ECO:0000256" key="1">
    <source>
        <dbReference type="ARBA" id="ARBA00004287"/>
    </source>
</evidence>
<reference evidence="5" key="2">
    <citation type="submission" date="2025-08" db="UniProtKB">
        <authorList>
            <consortium name="Ensembl"/>
        </authorList>
    </citation>
    <scope>IDENTIFICATION</scope>
</reference>
<dbReference type="GO" id="GO:0005829">
    <property type="term" value="C:cytosol"/>
    <property type="evidence" value="ECO:0007669"/>
    <property type="project" value="GOC"/>
</dbReference>
<dbReference type="AlphaFoldDB" id="H3B9S5"/>
<dbReference type="eggNOG" id="KOG2273">
    <property type="taxonomic scope" value="Eukaryota"/>
</dbReference>
<name>H3B9S5_LATCH</name>
<keyword evidence="6" id="KW-1185">Reference proteome</keyword>
<dbReference type="Gene3D" id="1.10.238.10">
    <property type="entry name" value="EF-hand"/>
    <property type="match status" value="1"/>
</dbReference>
<dbReference type="InParanoid" id="H3B9S5"/>
<dbReference type="GO" id="GO:0031901">
    <property type="term" value="C:early endosome membrane"/>
    <property type="evidence" value="ECO:0007669"/>
    <property type="project" value="TreeGrafter"/>
</dbReference>
<dbReference type="InterPro" id="IPR028662">
    <property type="entry name" value="SNX8/Mvp1"/>
</dbReference>
<dbReference type="InterPro" id="IPR036871">
    <property type="entry name" value="PX_dom_sf"/>
</dbReference>
<dbReference type="InterPro" id="IPR027267">
    <property type="entry name" value="AH/BAR_dom_sf"/>
</dbReference>
<dbReference type="CDD" id="cd06866">
    <property type="entry name" value="PX_SNX8_Mvp1p_like"/>
    <property type="match status" value="1"/>
</dbReference>
<dbReference type="PANTHER" id="PTHR46571:SF1">
    <property type="entry name" value="SORTING NEXIN-8"/>
    <property type="match status" value="1"/>
</dbReference>
<evidence type="ECO:0000313" key="6">
    <source>
        <dbReference type="Proteomes" id="UP000008672"/>
    </source>
</evidence>
<dbReference type="SUPFAM" id="SSF64268">
    <property type="entry name" value="PX domain"/>
    <property type="match status" value="1"/>
</dbReference>
<evidence type="ECO:0000256" key="3">
    <source>
        <dbReference type="ARBA" id="ARBA00022927"/>
    </source>
</evidence>
<dbReference type="Pfam" id="PF00787">
    <property type="entry name" value="PX"/>
    <property type="match status" value="1"/>
</dbReference>
<reference evidence="5" key="3">
    <citation type="submission" date="2025-09" db="UniProtKB">
        <authorList>
            <consortium name="Ensembl"/>
        </authorList>
    </citation>
    <scope>IDENTIFICATION</scope>
</reference>
<evidence type="ECO:0000259" key="4">
    <source>
        <dbReference type="PROSITE" id="PS50195"/>
    </source>
</evidence>
<reference evidence="6" key="1">
    <citation type="submission" date="2011-08" db="EMBL/GenBank/DDBJ databases">
        <title>The draft genome of Latimeria chalumnae.</title>
        <authorList>
            <person name="Di Palma F."/>
            <person name="Alfoldi J."/>
            <person name="Johnson J."/>
            <person name="Berlin A."/>
            <person name="Gnerre S."/>
            <person name="Jaffe D."/>
            <person name="MacCallum I."/>
            <person name="Young S."/>
            <person name="Walker B.J."/>
            <person name="Lander E."/>
            <person name="Lindblad-Toh K."/>
        </authorList>
    </citation>
    <scope>NUCLEOTIDE SEQUENCE [LARGE SCALE GENOMIC DNA]</scope>
    <source>
        <strain evidence="6">Wild caught</strain>
    </source>
</reference>
<dbReference type="FunCoup" id="H3B9S5">
    <property type="interactions" value="508"/>
</dbReference>
<protein>
    <submittedName>
        <fullName evidence="5">Sorting nexin 8</fullName>
    </submittedName>
</protein>
<dbReference type="Proteomes" id="UP000008672">
    <property type="component" value="Unassembled WGS sequence"/>
</dbReference>
<dbReference type="InterPro" id="IPR035704">
    <property type="entry name" value="SNX8/Mvp1_PX"/>
</dbReference>
<dbReference type="EMBL" id="AFYH01029946">
    <property type="status" value="NOT_ANNOTATED_CDS"/>
    <property type="molecule type" value="Genomic_DNA"/>
</dbReference>
<dbReference type="GO" id="GO:0035091">
    <property type="term" value="F:phosphatidylinositol binding"/>
    <property type="evidence" value="ECO:0007669"/>
    <property type="project" value="InterPro"/>
</dbReference>
<dbReference type="EMBL" id="AFYH01029948">
    <property type="status" value="NOT_ANNOTATED_CDS"/>
    <property type="molecule type" value="Genomic_DNA"/>
</dbReference>
<feature type="domain" description="PX" evidence="4">
    <location>
        <begin position="131"/>
        <end position="293"/>
    </location>
</feature>
<dbReference type="PROSITE" id="PS50195">
    <property type="entry name" value="PX"/>
    <property type="match status" value="1"/>
</dbReference>
<dbReference type="SMART" id="SM00312">
    <property type="entry name" value="PX"/>
    <property type="match status" value="1"/>
</dbReference>
<dbReference type="EMBL" id="AFYH01029947">
    <property type="status" value="NOT_ANNOTATED_CDS"/>
    <property type="molecule type" value="Genomic_DNA"/>
</dbReference>
<dbReference type="Gene3D" id="3.30.1520.10">
    <property type="entry name" value="Phox-like domain"/>
    <property type="match status" value="1"/>
</dbReference>
<dbReference type="HOGENOM" id="CLU_042580_0_0_1"/>
<dbReference type="OMA" id="QMSKVWN"/>
<dbReference type="Gene3D" id="1.20.1270.60">
    <property type="entry name" value="Arfaptin homology (AH) domain/BAR domain"/>
    <property type="match status" value="1"/>
</dbReference>
<dbReference type="GO" id="GO:0006886">
    <property type="term" value="P:intracellular protein transport"/>
    <property type="evidence" value="ECO:0007669"/>
    <property type="project" value="TreeGrafter"/>
</dbReference>
<organism evidence="5 6">
    <name type="scientific">Latimeria chalumnae</name>
    <name type="common">Coelacanth</name>
    <dbReference type="NCBI Taxonomy" id="7897"/>
    <lineage>
        <taxon>Eukaryota</taxon>
        <taxon>Metazoa</taxon>
        <taxon>Chordata</taxon>
        <taxon>Craniata</taxon>
        <taxon>Vertebrata</taxon>
        <taxon>Euteleostomi</taxon>
        <taxon>Coelacanthiformes</taxon>
        <taxon>Coelacanthidae</taxon>
        <taxon>Latimeria</taxon>
    </lineage>
</organism>
<keyword evidence="3" id="KW-0653">Protein transport</keyword>
<keyword evidence="3" id="KW-0813">Transport</keyword>
<accession>H3B9S5</accession>
<comment type="similarity">
    <text evidence="2">Belongs to the sorting nexin family.</text>
</comment>
<dbReference type="Ensembl" id="ENSLACT00000018779.1">
    <property type="protein sequence ID" value="ENSLACP00000018646.1"/>
    <property type="gene ID" value="ENSLACG00000016420.1"/>
</dbReference>
<proteinExistence type="inferred from homology"/>
<comment type="subcellular location">
    <subcellularLocation>
        <location evidence="1">Membrane</location>
        <topology evidence="1">Peripheral membrane protein</topology>
        <orientation evidence="1">Cytoplasmic side</orientation>
    </subcellularLocation>
</comment>
<evidence type="ECO:0000256" key="2">
    <source>
        <dbReference type="ARBA" id="ARBA00010883"/>
    </source>
</evidence>
<dbReference type="GO" id="GO:0034498">
    <property type="term" value="P:early endosome to Golgi transport"/>
    <property type="evidence" value="ECO:0007669"/>
    <property type="project" value="TreeGrafter"/>
</dbReference>
<dbReference type="InterPro" id="IPR001683">
    <property type="entry name" value="PX_dom"/>
</dbReference>
<dbReference type="PANTHER" id="PTHR46571">
    <property type="entry name" value="SORTING NEXIN-8"/>
    <property type="match status" value="1"/>
</dbReference>